<dbReference type="EMBL" id="PGOL01000410">
    <property type="protein sequence ID" value="PKI70990.1"/>
    <property type="molecule type" value="Genomic_DNA"/>
</dbReference>
<sequence length="115" mass="12673">MISEGHDIGKPAPVVYVSGEEDILEKTEALLARALIIDSIQTMYLRGVMGNARGLSQSSSSFRSKVEKSSSHRLLQPVKNRFGSTDEVLVKQADLDLRNKVSSMEKRVKTLARLG</sequence>
<dbReference type="STRING" id="22663.A0A2I0KRP4"/>
<evidence type="ECO:0000313" key="3">
    <source>
        <dbReference type="Proteomes" id="UP000233551"/>
    </source>
</evidence>
<evidence type="ECO:0000256" key="1">
    <source>
        <dbReference type="SAM" id="MobiDB-lite"/>
    </source>
</evidence>
<keyword evidence="3" id="KW-1185">Reference proteome</keyword>
<protein>
    <submittedName>
        <fullName evidence="2">Uncharacterized protein</fullName>
    </submittedName>
</protein>
<name>A0A2I0KRP4_PUNGR</name>
<evidence type="ECO:0000313" key="2">
    <source>
        <dbReference type="EMBL" id="PKI70990.1"/>
    </source>
</evidence>
<organism evidence="2 3">
    <name type="scientific">Punica granatum</name>
    <name type="common">Pomegranate</name>
    <dbReference type="NCBI Taxonomy" id="22663"/>
    <lineage>
        <taxon>Eukaryota</taxon>
        <taxon>Viridiplantae</taxon>
        <taxon>Streptophyta</taxon>
        <taxon>Embryophyta</taxon>
        <taxon>Tracheophyta</taxon>
        <taxon>Spermatophyta</taxon>
        <taxon>Magnoliopsida</taxon>
        <taxon>eudicotyledons</taxon>
        <taxon>Gunneridae</taxon>
        <taxon>Pentapetalae</taxon>
        <taxon>rosids</taxon>
        <taxon>malvids</taxon>
        <taxon>Myrtales</taxon>
        <taxon>Lythraceae</taxon>
        <taxon>Punica</taxon>
    </lineage>
</organism>
<dbReference type="GO" id="GO:0000725">
    <property type="term" value="P:recombinational repair"/>
    <property type="evidence" value="ECO:0007669"/>
    <property type="project" value="TreeGrafter"/>
</dbReference>
<dbReference type="Proteomes" id="UP000233551">
    <property type="component" value="Unassembled WGS sequence"/>
</dbReference>
<gene>
    <name evidence="2" type="ORF">CRG98_008571</name>
</gene>
<accession>A0A2I0KRP4</accession>
<dbReference type="PANTHER" id="PTHR32472:SF10">
    <property type="entry name" value="DNA REPAIR PROTEIN RADA-LIKE PROTEIN"/>
    <property type="match status" value="1"/>
</dbReference>
<proteinExistence type="predicted"/>
<feature type="region of interest" description="Disordered" evidence="1">
    <location>
        <begin position="53"/>
        <end position="77"/>
    </location>
</feature>
<dbReference type="AlphaFoldDB" id="A0A2I0KRP4"/>
<comment type="caution">
    <text evidence="2">The sequence shown here is derived from an EMBL/GenBank/DDBJ whole genome shotgun (WGS) entry which is preliminary data.</text>
</comment>
<dbReference type="PANTHER" id="PTHR32472">
    <property type="entry name" value="DNA REPAIR PROTEIN RADA"/>
    <property type="match status" value="1"/>
</dbReference>
<reference evidence="2 3" key="1">
    <citation type="submission" date="2017-11" db="EMBL/GenBank/DDBJ databases">
        <title>De-novo sequencing of pomegranate (Punica granatum L.) genome.</title>
        <authorList>
            <person name="Akparov Z."/>
            <person name="Amiraslanov A."/>
            <person name="Hajiyeva S."/>
            <person name="Abbasov M."/>
            <person name="Kaur K."/>
            <person name="Hamwieh A."/>
            <person name="Solovyev V."/>
            <person name="Salamov A."/>
            <person name="Braich B."/>
            <person name="Kosarev P."/>
            <person name="Mahmoud A."/>
            <person name="Hajiyev E."/>
            <person name="Babayeva S."/>
            <person name="Izzatullayeva V."/>
            <person name="Mammadov A."/>
            <person name="Mammadov A."/>
            <person name="Sharifova S."/>
            <person name="Ojaghi J."/>
            <person name="Eynullazada K."/>
            <person name="Bayramov B."/>
            <person name="Abdulazimova A."/>
            <person name="Shahmuradov I."/>
        </authorList>
    </citation>
    <scope>NUCLEOTIDE SEQUENCE [LARGE SCALE GENOMIC DNA]</scope>
    <source>
        <strain evidence="3">cv. AG2017</strain>
        <tissue evidence="2">Leaf</tissue>
    </source>
</reference>